<sequence length="511" mass="58255">MSNQHKTIPRDELDPLVKQLFDDGKSDVQIVKWILGTPEYHGLTLSTKSIQRSRQRQGLKNSWNAKHTPATVAPLFEKLRSEFPTMGAGRMKAILQTQDGIRVPQKMLLEHMRNVEPEATAARKSSRLHRRRQYIAGVNVTWSMDQHDKWQSYGLRLHAGLDICSGYILWARVWWNNRNPNLIASYYLDAIDIAHGIPLLTQSDGGTENFNIAKAQTAMRQILDPSLVGSIQHRWMGARFNTPPETFWSGLRLTWTRGYEDLFELGVAQQWYDLSNALHRMLFRWLAVPWLQEQLDRFIRTLNLTKKRRDKNKVLPQGRAPQDIFLRPEDSDVLDFKVDVDQATLDTIRQRYADPEHPVFQLTPPDFDVALHALMDGLGNPTITRESFWDIYNNLLQQLLMGDPAIQHNVVERIQADDQMQDADREEANQEHREALGRLAPKMNVGRVPGLVVNGHGHGVGEEQGGGAVEEDGNSTHDGDDSDDDDSDDDDGLIGNEAFADEMGRLWLPDL</sequence>
<feature type="compositionally biased region" description="Gly residues" evidence="1">
    <location>
        <begin position="456"/>
        <end position="468"/>
    </location>
</feature>
<evidence type="ECO:0000259" key="2">
    <source>
        <dbReference type="Pfam" id="PF24764"/>
    </source>
</evidence>
<reference evidence="3 4" key="1">
    <citation type="submission" date="2014-04" db="EMBL/GenBank/DDBJ databases">
        <authorList>
            <consortium name="DOE Joint Genome Institute"/>
            <person name="Kuo A."/>
            <person name="Zuccaro A."/>
            <person name="Kohler A."/>
            <person name="Nagy L.G."/>
            <person name="Floudas D."/>
            <person name="Copeland A."/>
            <person name="Barry K.W."/>
            <person name="Cichocki N."/>
            <person name="Veneault-Fourrey C."/>
            <person name="LaButti K."/>
            <person name="Lindquist E.A."/>
            <person name="Lipzen A."/>
            <person name="Lundell T."/>
            <person name="Morin E."/>
            <person name="Murat C."/>
            <person name="Sun H."/>
            <person name="Tunlid A."/>
            <person name="Henrissat B."/>
            <person name="Grigoriev I.V."/>
            <person name="Hibbett D.S."/>
            <person name="Martin F."/>
            <person name="Nordberg H.P."/>
            <person name="Cantor M.N."/>
            <person name="Hua S.X."/>
        </authorList>
    </citation>
    <scope>NUCLEOTIDE SEQUENCE [LARGE SCALE GENOMIC DNA]</scope>
    <source>
        <strain evidence="3 4">MAFF 305830</strain>
    </source>
</reference>
<dbReference type="STRING" id="933852.A0A0C2XD85"/>
<organism evidence="3 4">
    <name type="scientific">Serendipita vermifera MAFF 305830</name>
    <dbReference type="NCBI Taxonomy" id="933852"/>
    <lineage>
        <taxon>Eukaryota</taxon>
        <taxon>Fungi</taxon>
        <taxon>Dikarya</taxon>
        <taxon>Basidiomycota</taxon>
        <taxon>Agaricomycotina</taxon>
        <taxon>Agaricomycetes</taxon>
        <taxon>Sebacinales</taxon>
        <taxon>Serendipitaceae</taxon>
        <taxon>Serendipita</taxon>
    </lineage>
</organism>
<dbReference type="Pfam" id="PF24764">
    <property type="entry name" value="rva_4"/>
    <property type="match status" value="1"/>
</dbReference>
<accession>A0A0C2XD85</accession>
<dbReference type="AlphaFoldDB" id="A0A0C2XD85"/>
<dbReference type="EMBL" id="KN824301">
    <property type="protein sequence ID" value="KIM27037.1"/>
    <property type="molecule type" value="Genomic_DNA"/>
</dbReference>
<dbReference type="InterPro" id="IPR058913">
    <property type="entry name" value="Integrase_dom_put"/>
</dbReference>
<dbReference type="PANTHER" id="PTHR46177:SF1">
    <property type="entry name" value="INTEGRASE CATALYTIC DOMAIN-CONTAINING PROTEIN"/>
    <property type="match status" value="1"/>
</dbReference>
<dbReference type="OrthoDB" id="5946233at2759"/>
<protein>
    <recommendedName>
        <fullName evidence="2">Integrase core domain-containing protein</fullName>
    </recommendedName>
</protein>
<proteinExistence type="predicted"/>
<evidence type="ECO:0000256" key="1">
    <source>
        <dbReference type="SAM" id="MobiDB-lite"/>
    </source>
</evidence>
<keyword evidence="4" id="KW-1185">Reference proteome</keyword>
<name>A0A0C2XD85_SERVB</name>
<dbReference type="PANTHER" id="PTHR46177">
    <property type="entry name" value="INTEGRASE CATALYTIC DOMAIN-CONTAINING PROTEIN"/>
    <property type="match status" value="1"/>
</dbReference>
<feature type="compositionally biased region" description="Acidic residues" evidence="1">
    <location>
        <begin position="480"/>
        <end position="492"/>
    </location>
</feature>
<feature type="domain" description="Integrase core" evidence="2">
    <location>
        <begin position="136"/>
        <end position="314"/>
    </location>
</feature>
<dbReference type="Proteomes" id="UP000054097">
    <property type="component" value="Unassembled WGS sequence"/>
</dbReference>
<evidence type="ECO:0000313" key="4">
    <source>
        <dbReference type="Proteomes" id="UP000054097"/>
    </source>
</evidence>
<evidence type="ECO:0000313" key="3">
    <source>
        <dbReference type="EMBL" id="KIM27037.1"/>
    </source>
</evidence>
<feature type="region of interest" description="Disordered" evidence="1">
    <location>
        <begin position="453"/>
        <end position="511"/>
    </location>
</feature>
<dbReference type="HOGENOM" id="CLU_038374_0_1_1"/>
<gene>
    <name evidence="3" type="ORF">M408DRAFT_330201</name>
</gene>
<reference evidence="4" key="2">
    <citation type="submission" date="2015-01" db="EMBL/GenBank/DDBJ databases">
        <title>Evolutionary Origins and Diversification of the Mycorrhizal Mutualists.</title>
        <authorList>
            <consortium name="DOE Joint Genome Institute"/>
            <consortium name="Mycorrhizal Genomics Consortium"/>
            <person name="Kohler A."/>
            <person name="Kuo A."/>
            <person name="Nagy L.G."/>
            <person name="Floudas D."/>
            <person name="Copeland A."/>
            <person name="Barry K.W."/>
            <person name="Cichocki N."/>
            <person name="Veneault-Fourrey C."/>
            <person name="LaButti K."/>
            <person name="Lindquist E.A."/>
            <person name="Lipzen A."/>
            <person name="Lundell T."/>
            <person name="Morin E."/>
            <person name="Murat C."/>
            <person name="Riley R."/>
            <person name="Ohm R."/>
            <person name="Sun H."/>
            <person name="Tunlid A."/>
            <person name="Henrissat B."/>
            <person name="Grigoriev I.V."/>
            <person name="Hibbett D.S."/>
            <person name="Martin F."/>
        </authorList>
    </citation>
    <scope>NUCLEOTIDE SEQUENCE [LARGE SCALE GENOMIC DNA]</scope>
    <source>
        <strain evidence="4">MAFF 305830</strain>
    </source>
</reference>